<gene>
    <name evidence="7" type="ORF">X975_07068</name>
</gene>
<accession>A0A087V1M5</accession>
<dbReference type="InterPro" id="IPR053231">
    <property type="entry name" value="GPCR_LN-TM7"/>
</dbReference>
<keyword evidence="3 5" id="KW-1133">Transmembrane helix</keyword>
<protein>
    <submittedName>
        <fullName evidence="7">G-protein coupled receptor Mth2</fullName>
    </submittedName>
</protein>
<dbReference type="GO" id="GO:0016020">
    <property type="term" value="C:membrane"/>
    <property type="evidence" value="ECO:0007669"/>
    <property type="project" value="UniProtKB-SubCell"/>
</dbReference>
<dbReference type="AlphaFoldDB" id="A0A087V1M5"/>
<name>A0A087V1M5_STEMI</name>
<comment type="subcellular location">
    <subcellularLocation>
        <location evidence="1">Membrane</location>
        <topology evidence="1">Multi-pass membrane protein</topology>
    </subcellularLocation>
</comment>
<dbReference type="PROSITE" id="PS50261">
    <property type="entry name" value="G_PROTEIN_RECEP_F2_4"/>
    <property type="match status" value="1"/>
</dbReference>
<dbReference type="GO" id="GO:0007166">
    <property type="term" value="P:cell surface receptor signaling pathway"/>
    <property type="evidence" value="ECO:0007669"/>
    <property type="project" value="InterPro"/>
</dbReference>
<dbReference type="Proteomes" id="UP000054359">
    <property type="component" value="Unassembled WGS sequence"/>
</dbReference>
<evidence type="ECO:0000313" key="8">
    <source>
        <dbReference type="Proteomes" id="UP000054359"/>
    </source>
</evidence>
<evidence type="ECO:0000256" key="2">
    <source>
        <dbReference type="ARBA" id="ARBA00022692"/>
    </source>
</evidence>
<dbReference type="EMBL" id="KL866082">
    <property type="protein sequence ID" value="KFM83514.1"/>
    <property type="molecule type" value="Genomic_DNA"/>
</dbReference>
<sequence>MSATEYLLKKGKFHICRAVWETFQREILQSCPKWDYEPQEYTILPNGSIQLFDEILENGTYEFVNGRLFTCVLDYDTSDDNVSISNHFPIEPMENEGPSVYIGKIGSAISIVALLIHLLTFCIVPALRNLPGYNLCSLSIAFLFGYSFLLIGQIHEVLGAACIASAVLQQYFFLAAFFCMNVMAFDIWRIMRMATQKLLVSSRIVKKRQFLWYSLYAWGAPLIIVVISVVLDFSKNTPDAIKPYYGRGDTCWMTNSFAKTIFFSVPSFSLITVNGIFFVLSAAMIKKNTMKNPNDRQVYKERINFILYVRLGLMIGITWMTGVIAAISKSYVVWIIFDVLNSLQGLFLFMLFTCSKKVYKHFRKMTSDKSTLTSSSDKLTTSSSSAASKFESTSFAHRNT</sequence>
<dbReference type="CDD" id="cd15039">
    <property type="entry name" value="7tmB3_Methuselah-like"/>
    <property type="match status" value="1"/>
</dbReference>
<dbReference type="InterPro" id="IPR000832">
    <property type="entry name" value="GPCR_2_secretin-like"/>
</dbReference>
<dbReference type="GO" id="GO:0004930">
    <property type="term" value="F:G protein-coupled receptor activity"/>
    <property type="evidence" value="ECO:0007669"/>
    <property type="project" value="InterPro"/>
</dbReference>
<feature type="transmembrane region" description="Helical" evidence="5">
    <location>
        <begin position="261"/>
        <end position="285"/>
    </location>
</feature>
<feature type="transmembrane region" description="Helical" evidence="5">
    <location>
        <begin position="101"/>
        <end position="124"/>
    </location>
</feature>
<keyword evidence="4 5" id="KW-0472">Membrane</keyword>
<feature type="transmembrane region" description="Helical" evidence="5">
    <location>
        <begin position="333"/>
        <end position="354"/>
    </location>
</feature>
<dbReference type="OrthoDB" id="6425212at2759"/>
<keyword evidence="8" id="KW-1185">Reference proteome</keyword>
<evidence type="ECO:0000313" key="7">
    <source>
        <dbReference type="EMBL" id="KFM83514.1"/>
    </source>
</evidence>
<dbReference type="PANTHER" id="PTHR45902">
    <property type="entry name" value="LATROPHILIN RECEPTOR-LIKE PROTEIN A"/>
    <property type="match status" value="1"/>
</dbReference>
<dbReference type="Gene3D" id="1.20.1070.10">
    <property type="entry name" value="Rhodopsin 7-helix transmembrane proteins"/>
    <property type="match status" value="1"/>
</dbReference>
<keyword evidence="7" id="KW-0675">Receptor</keyword>
<evidence type="ECO:0000256" key="5">
    <source>
        <dbReference type="SAM" id="Phobius"/>
    </source>
</evidence>
<dbReference type="InterPro" id="IPR017981">
    <property type="entry name" value="GPCR_2-like_7TM"/>
</dbReference>
<feature type="domain" description="G-protein coupled receptors family 2 profile 2" evidence="6">
    <location>
        <begin position="99"/>
        <end position="356"/>
    </location>
</feature>
<feature type="transmembrane region" description="Helical" evidence="5">
    <location>
        <begin position="171"/>
        <end position="190"/>
    </location>
</feature>
<dbReference type="STRING" id="407821.A0A087V1M5"/>
<organism evidence="7 8">
    <name type="scientific">Stegodyphus mimosarum</name>
    <name type="common">African social velvet spider</name>
    <dbReference type="NCBI Taxonomy" id="407821"/>
    <lineage>
        <taxon>Eukaryota</taxon>
        <taxon>Metazoa</taxon>
        <taxon>Ecdysozoa</taxon>
        <taxon>Arthropoda</taxon>
        <taxon>Chelicerata</taxon>
        <taxon>Arachnida</taxon>
        <taxon>Araneae</taxon>
        <taxon>Araneomorphae</taxon>
        <taxon>Entelegynae</taxon>
        <taxon>Eresoidea</taxon>
        <taxon>Eresidae</taxon>
        <taxon>Stegodyphus</taxon>
    </lineage>
</organism>
<dbReference type="PANTHER" id="PTHR45902:SF4">
    <property type="entry name" value="G-PROTEIN COUPLED RECEPTORS FAMILY 2 PROFILE 2 DOMAIN-CONTAINING PROTEIN"/>
    <property type="match status" value="1"/>
</dbReference>
<feature type="non-terminal residue" evidence="7">
    <location>
        <position position="400"/>
    </location>
</feature>
<evidence type="ECO:0000256" key="1">
    <source>
        <dbReference type="ARBA" id="ARBA00004141"/>
    </source>
</evidence>
<feature type="transmembrane region" description="Helical" evidence="5">
    <location>
        <begin position="305"/>
        <end position="327"/>
    </location>
</feature>
<evidence type="ECO:0000259" key="6">
    <source>
        <dbReference type="PROSITE" id="PS50261"/>
    </source>
</evidence>
<dbReference type="OMA" id="WRIMRMA"/>
<feature type="transmembrane region" description="Helical" evidence="5">
    <location>
        <begin position="131"/>
        <end position="151"/>
    </location>
</feature>
<evidence type="ECO:0000256" key="3">
    <source>
        <dbReference type="ARBA" id="ARBA00022989"/>
    </source>
</evidence>
<keyword evidence="2 5" id="KW-0812">Transmembrane</keyword>
<reference evidence="7 8" key="1">
    <citation type="submission" date="2013-11" db="EMBL/GenBank/DDBJ databases">
        <title>Genome sequencing of Stegodyphus mimosarum.</title>
        <authorList>
            <person name="Bechsgaard J."/>
        </authorList>
    </citation>
    <scope>NUCLEOTIDE SEQUENCE [LARGE SCALE GENOMIC DNA]</scope>
</reference>
<feature type="transmembrane region" description="Helical" evidence="5">
    <location>
        <begin position="210"/>
        <end position="231"/>
    </location>
</feature>
<proteinExistence type="predicted"/>
<dbReference type="Pfam" id="PF00002">
    <property type="entry name" value="7tm_2"/>
    <property type="match status" value="1"/>
</dbReference>
<evidence type="ECO:0000256" key="4">
    <source>
        <dbReference type="ARBA" id="ARBA00023136"/>
    </source>
</evidence>